<comment type="subunit">
    <text evidence="7">PSII is composed of 1 copy each of membrane proteins PsbA, PsbB, PsbC, PsbD, PsbE, PsbF, PsbH, PsbI, PsbJ, PsbK, PsbL, PsbM, PsbT, PsbX, PsbY, PsbZ, Psb30/Ycf12, peripheral proteins PsbO, CyanoQ (PsbQ), PsbU, PsbV and a large number of cofactors. It forms dimeric complexes.</text>
</comment>
<keyword evidence="9" id="KW-1185">Reference proteome</keyword>
<evidence type="ECO:0000256" key="2">
    <source>
        <dbReference type="ARBA" id="ARBA00010827"/>
    </source>
</evidence>
<dbReference type="InterPro" id="IPR010527">
    <property type="entry name" value="PSII_PsbU"/>
</dbReference>
<organism evidence="8 9">
    <name type="scientific">Almyronema epifaneia S1</name>
    <dbReference type="NCBI Taxonomy" id="2991925"/>
    <lineage>
        <taxon>Bacteria</taxon>
        <taxon>Bacillati</taxon>
        <taxon>Cyanobacteriota</taxon>
        <taxon>Cyanophyceae</taxon>
        <taxon>Nodosilineales</taxon>
        <taxon>Nodosilineaceae</taxon>
        <taxon>Almyronema</taxon>
        <taxon>Almyronema epifaneia</taxon>
    </lineage>
</organism>
<dbReference type="Pfam" id="PF06514">
    <property type="entry name" value="PsbU"/>
    <property type="match status" value="1"/>
</dbReference>
<evidence type="ECO:0000256" key="6">
    <source>
        <dbReference type="ARBA" id="ARBA00023276"/>
    </source>
</evidence>
<evidence type="ECO:0000313" key="8">
    <source>
        <dbReference type="EMBL" id="MFE4106414.1"/>
    </source>
</evidence>
<dbReference type="EMBL" id="JBHZOL010000065">
    <property type="protein sequence ID" value="MFE4106414.1"/>
    <property type="molecule type" value="Genomic_DNA"/>
</dbReference>
<proteinExistence type="inferred from homology"/>
<dbReference type="Proteomes" id="UP001600165">
    <property type="component" value="Unassembled WGS sequence"/>
</dbReference>
<protein>
    <recommendedName>
        <fullName evidence="7">Photosystem II extrinsic protein U</fullName>
        <shortName evidence="7">PSII-U</shortName>
        <shortName evidence="7">PsbU</shortName>
    </recommendedName>
    <alternativeName>
        <fullName evidence="7">Photosystem II 12 kDa extrinsic protein</fullName>
        <shortName evidence="7">PS II complex 12 kDa extrinsic protein</shortName>
    </alternativeName>
</protein>
<evidence type="ECO:0000256" key="3">
    <source>
        <dbReference type="ARBA" id="ARBA00022982"/>
    </source>
</evidence>
<comment type="subcellular location">
    <subcellularLocation>
        <location evidence="7">Cellular thylakoid membrane</location>
        <topology evidence="7">Peripheral membrane protein</topology>
        <orientation evidence="7">Lumenal side</orientation>
    </subcellularLocation>
    <subcellularLocation>
        <location evidence="1">Membrane</location>
        <topology evidence="1">Peripheral membrane protein</topology>
    </subcellularLocation>
</comment>
<dbReference type="SUPFAM" id="SSF81585">
    <property type="entry name" value="PsbU/PolX domain-like"/>
    <property type="match status" value="1"/>
</dbReference>
<evidence type="ECO:0000256" key="5">
    <source>
        <dbReference type="ARBA" id="ARBA00023136"/>
    </source>
</evidence>
<keyword evidence="6 7" id="KW-0604">Photosystem II</keyword>
<dbReference type="Gene3D" id="1.10.150.320">
    <property type="entry name" value="Photosystem II 12 kDa extrinsic protein"/>
    <property type="match status" value="1"/>
</dbReference>
<keyword evidence="7" id="KW-0813">Transport</keyword>
<comment type="similarity">
    <text evidence="2 7">Belongs to the PsbU family.</text>
</comment>
<evidence type="ECO:0000256" key="7">
    <source>
        <dbReference type="HAMAP-Rule" id="MF_00589"/>
    </source>
</evidence>
<accession>A0ABW6IE08</accession>
<dbReference type="NCBIfam" id="NF002708">
    <property type="entry name" value="PRK02515.1"/>
    <property type="match status" value="1"/>
</dbReference>
<evidence type="ECO:0000313" key="9">
    <source>
        <dbReference type="Proteomes" id="UP001600165"/>
    </source>
</evidence>
<comment type="caution">
    <text evidence="8">The sequence shown here is derived from an EMBL/GenBank/DDBJ whole genome shotgun (WGS) entry which is preliminary data.</text>
</comment>
<keyword evidence="7" id="KW-0602">Photosynthesis</keyword>
<evidence type="ECO:0000256" key="4">
    <source>
        <dbReference type="ARBA" id="ARBA00023078"/>
    </source>
</evidence>
<reference evidence="8 9" key="1">
    <citation type="submission" date="2024-10" db="EMBL/GenBank/DDBJ databases">
        <authorList>
            <person name="Ratan Roy A."/>
            <person name="Morales Sandoval P.H."/>
            <person name="De Los Santos Villalobos S."/>
            <person name="Chakraborty S."/>
            <person name="Mukherjee J."/>
        </authorList>
    </citation>
    <scope>NUCLEOTIDE SEQUENCE [LARGE SCALE GENOMIC DNA]</scope>
    <source>
        <strain evidence="8 9">S1</strain>
    </source>
</reference>
<gene>
    <name evidence="7 8" type="primary">psbU</name>
    <name evidence="8" type="ORF">ACFVKH_09015</name>
</gene>
<sequence>MKRLLGVLVALGILVSGWVGLGATQAAIAADFNGTAFRSAPLLAADFRNAVDDKLRTEYGSKTDLNNANITAFTKYPGLYPTIARKILANAPFDSVEDVLKMPGLSDREVERLKANLDNFTVTPPDPALVEGADRFNNGVYK</sequence>
<dbReference type="HAMAP" id="MF_00589">
    <property type="entry name" value="PSII_PsbU"/>
    <property type="match status" value="1"/>
</dbReference>
<keyword evidence="5 7" id="KW-0472">Membrane</keyword>
<keyword evidence="4 7" id="KW-0793">Thylakoid</keyword>
<dbReference type="RefSeq" id="WP_377964143.1">
    <property type="nucleotide sequence ID" value="NZ_JBHZOL010000065.1"/>
</dbReference>
<comment type="function">
    <text evidence="7">One of the extrinsic, lumenal subunits of photosystem II (PSII). PSII is a light-driven water plastoquinone oxidoreductase, using light energy to abstract electrons from H(2)O, generating a proton gradient subsequently used for ATP formation. The extrinsic proteins stabilize the structure of photosystem II oxygen-evolving complex (OEC), the ion environment of oxygen evolution and protect the OEC against heat-induced inactivation.</text>
</comment>
<keyword evidence="3 7" id="KW-0249">Electron transport</keyword>
<evidence type="ECO:0000256" key="1">
    <source>
        <dbReference type="ARBA" id="ARBA00004170"/>
    </source>
</evidence>
<name>A0ABW6IE08_9CYAN</name>